<dbReference type="RefSeq" id="WP_369045033.1">
    <property type="nucleotide sequence ID" value="NZ_CP163302.1"/>
</dbReference>
<keyword evidence="3 4" id="KW-0808">Transferase</keyword>
<dbReference type="Pfam" id="PF13692">
    <property type="entry name" value="Glyco_trans_1_4"/>
    <property type="match status" value="1"/>
</dbReference>
<name>A0AB39L005_9MICC</name>
<dbReference type="GO" id="GO:0016757">
    <property type="term" value="F:glycosyltransferase activity"/>
    <property type="evidence" value="ECO:0007669"/>
    <property type="project" value="UniProtKB-KW"/>
</dbReference>
<evidence type="ECO:0000256" key="2">
    <source>
        <dbReference type="ARBA" id="ARBA00022676"/>
    </source>
</evidence>
<dbReference type="AlphaFoldDB" id="A0AB39L005"/>
<proteinExistence type="inferred from homology"/>
<dbReference type="SUPFAM" id="SSF53756">
    <property type="entry name" value="UDP-Glycosyltransferase/glycogen phosphorylase"/>
    <property type="match status" value="1"/>
</dbReference>
<accession>A0AB39L005</accession>
<dbReference type="EC" id="2.4.-.-" evidence="4"/>
<gene>
    <name evidence="4" type="ORF">AB5L97_13425</name>
</gene>
<dbReference type="CDD" id="cd03801">
    <property type="entry name" value="GT4_PimA-like"/>
    <property type="match status" value="1"/>
</dbReference>
<evidence type="ECO:0000256" key="3">
    <source>
        <dbReference type="ARBA" id="ARBA00022679"/>
    </source>
</evidence>
<dbReference type="PANTHER" id="PTHR12526">
    <property type="entry name" value="GLYCOSYLTRANSFERASE"/>
    <property type="match status" value="1"/>
</dbReference>
<protein>
    <submittedName>
        <fullName evidence="4">Glycosyltransferase family 4 protein</fullName>
        <ecNumber evidence="4">2.4.-.-</ecNumber>
    </submittedName>
</protein>
<evidence type="ECO:0000313" key="4">
    <source>
        <dbReference type="EMBL" id="XDP44270.1"/>
    </source>
</evidence>
<organism evidence="4">
    <name type="scientific">Sinomonas puerhi</name>
    <dbReference type="NCBI Taxonomy" id="3238584"/>
    <lineage>
        <taxon>Bacteria</taxon>
        <taxon>Bacillati</taxon>
        <taxon>Actinomycetota</taxon>
        <taxon>Actinomycetes</taxon>
        <taxon>Micrococcales</taxon>
        <taxon>Micrococcaceae</taxon>
        <taxon>Sinomonas</taxon>
    </lineage>
</organism>
<reference evidence="4" key="1">
    <citation type="submission" date="2024-07" db="EMBL/GenBank/DDBJ databases">
        <authorList>
            <person name="fu j."/>
        </authorList>
    </citation>
    <scope>NUCLEOTIDE SEQUENCE</scope>
    <source>
        <strain evidence="4">P10A9</strain>
    </source>
</reference>
<dbReference type="EMBL" id="CP163302">
    <property type="protein sequence ID" value="XDP44270.1"/>
    <property type="molecule type" value="Genomic_DNA"/>
</dbReference>
<evidence type="ECO:0000256" key="1">
    <source>
        <dbReference type="ARBA" id="ARBA00009481"/>
    </source>
</evidence>
<dbReference type="PANTHER" id="PTHR12526:SF640">
    <property type="entry name" value="COLANIC ACID BIOSYNTHESIS GLYCOSYLTRANSFERASE WCAL-RELATED"/>
    <property type="match status" value="1"/>
</dbReference>
<comment type="similarity">
    <text evidence="1">Belongs to the glycosyltransferase group 1 family. Glycosyltransferase 4 subfamily.</text>
</comment>
<dbReference type="Gene3D" id="3.40.50.2000">
    <property type="entry name" value="Glycogen Phosphorylase B"/>
    <property type="match status" value="2"/>
</dbReference>
<dbReference type="KEGG" id="spue:AB5L97_13425"/>
<keyword evidence="2 4" id="KW-0328">Glycosyltransferase</keyword>
<sequence>MTSVQKIYIATNNGDIGGGEVMLLGLAATLGSLGFAVTVVGPRSPIGVLEAAQERGFAVISLDASERIAYMRSLRAWRRDQPDGVLWCNGLVPAAATAGLRNRVVHLHQMPSLLQRPIALAARIGALATLVPSRTMARGVARSTVLHNWSPALERVAIPRGSGPVRLGFLGRPSEAKGIHILADAFDALRRQEPDKYRLRVAGEPRFVDARERAFVESRMRSLGSSADRLGWMPADEFFGTIDILIVPSVVEESFGLVATEAMSARVPVIVSDAGALPEVVGPDHPWIARAGDGEDLVRAVKEAVAALPADDVVEKAHERWKRQFSPEAGRERLRDLLDQLGLSPEGPQ</sequence>